<dbReference type="PROSITE" id="PS51257">
    <property type="entry name" value="PROKAR_LIPOPROTEIN"/>
    <property type="match status" value="1"/>
</dbReference>
<accession>A0A2J9PMP5</accession>
<name>A0A2J9PMP5_9LACT</name>
<dbReference type="Proteomes" id="UP000192813">
    <property type="component" value="Unassembled WGS sequence"/>
</dbReference>
<evidence type="ECO:0000256" key="1">
    <source>
        <dbReference type="SAM" id="MobiDB-lite"/>
    </source>
</evidence>
<proteinExistence type="predicted"/>
<dbReference type="AlphaFoldDB" id="A0A2J9PMP5"/>
<dbReference type="RefSeq" id="WP_083068743.1">
    <property type="nucleotide sequence ID" value="NZ_JALXKY010000014.1"/>
</dbReference>
<evidence type="ECO:0000256" key="2">
    <source>
        <dbReference type="SAM" id="SignalP"/>
    </source>
</evidence>
<keyword evidence="2" id="KW-0732">Signal</keyword>
<evidence type="ECO:0000313" key="4">
    <source>
        <dbReference type="Proteomes" id="UP000192813"/>
    </source>
</evidence>
<feature type="signal peptide" evidence="2">
    <location>
        <begin position="1"/>
        <end position="17"/>
    </location>
</feature>
<gene>
    <name evidence="3" type="ORF">A6J77_005080</name>
</gene>
<protein>
    <recommendedName>
        <fullName evidence="5">Lipoprotein</fullName>
    </recommendedName>
</protein>
<comment type="caution">
    <text evidence="3">The sequence shown here is derived from an EMBL/GenBank/DDBJ whole genome shotgun (WGS) entry which is preliminary data.</text>
</comment>
<reference evidence="4" key="1">
    <citation type="submission" date="2017-12" db="EMBL/GenBank/DDBJ databases">
        <title>FDA dAtabase for Regulatory Grade micrObial Sequences (FDA-ARGOS): Supporting development and validation of Infectious Disease Dx tests.</title>
        <authorList>
            <person name="Hoffmann M."/>
            <person name="Allard M."/>
            <person name="Evans P."/>
            <person name="Brown E."/>
            <person name="Tallon L."/>
            <person name="Sadzewicz L."/>
            <person name="Sengamalay N."/>
            <person name="Ott S."/>
            <person name="Godinez A."/>
            <person name="Nagaraj S."/>
            <person name="Vavikolanu K."/>
            <person name="Aluvathingal J."/>
            <person name="Nadendla S."/>
            <person name="Sichtig H."/>
        </authorList>
    </citation>
    <scope>NUCLEOTIDE SEQUENCE [LARGE SCALE GENOMIC DNA]</scope>
    <source>
        <strain evidence="4">FDAARGOS_249</strain>
    </source>
</reference>
<organism evidence="3 4">
    <name type="scientific">Aerococcus viridans</name>
    <dbReference type="NCBI Taxonomy" id="1377"/>
    <lineage>
        <taxon>Bacteria</taxon>
        <taxon>Bacillati</taxon>
        <taxon>Bacillota</taxon>
        <taxon>Bacilli</taxon>
        <taxon>Lactobacillales</taxon>
        <taxon>Aerococcaceae</taxon>
        <taxon>Aerococcus</taxon>
    </lineage>
</organism>
<feature type="compositionally biased region" description="Polar residues" evidence="1">
    <location>
        <begin position="29"/>
        <end position="61"/>
    </location>
</feature>
<evidence type="ECO:0000313" key="3">
    <source>
        <dbReference type="EMBL" id="PNL91623.1"/>
    </source>
</evidence>
<feature type="chain" id="PRO_5039588340" description="Lipoprotein" evidence="2">
    <location>
        <begin position="18"/>
        <end position="371"/>
    </location>
</feature>
<dbReference type="EMBL" id="NBTM02000001">
    <property type="protein sequence ID" value="PNL91623.1"/>
    <property type="molecule type" value="Genomic_DNA"/>
</dbReference>
<feature type="region of interest" description="Disordered" evidence="1">
    <location>
        <begin position="29"/>
        <end position="62"/>
    </location>
</feature>
<sequence length="371" mass="42168">MDKFKMMAILFSMSFLASCGLIESNKTIQSSQSSDVESNNTQSAEVPTAESSESDSDQSLAEFSDEEIEYARVWLNEGKNMDVSNLKVTLIPKGSLINPDNVNYGTYDEDIIEIRGPQETDGHVVYSVRDKGSGYIHIYPIPYIFDHAESQEFSKYENIEENTEAVYLEPGDSQTVSQLINVIDISKKESFMSMDTAIEIYEEGLKATSNGETSGLNSEFYSRDYFAIEQDEPDSLMLSFENQGRGGQDYYFFKGEDDTIKIDTYFESYEKDEPDIQWTYDIYTQTFTEELSQEREDQQKVIEPFTEETAFEYIKEQEGFNDDIAVQVSKTRDDGSIEMTLISKELQGNGGSGTVDTFIIYPNGNYNSKHD</sequence>
<evidence type="ECO:0008006" key="5">
    <source>
        <dbReference type="Google" id="ProtNLM"/>
    </source>
</evidence>